<protein>
    <submittedName>
        <fullName evidence="2">Uncharacterized protein</fullName>
    </submittedName>
</protein>
<organism evidence="2 3">
    <name type="scientific">Zopfia rhizophila CBS 207.26</name>
    <dbReference type="NCBI Taxonomy" id="1314779"/>
    <lineage>
        <taxon>Eukaryota</taxon>
        <taxon>Fungi</taxon>
        <taxon>Dikarya</taxon>
        <taxon>Ascomycota</taxon>
        <taxon>Pezizomycotina</taxon>
        <taxon>Dothideomycetes</taxon>
        <taxon>Dothideomycetes incertae sedis</taxon>
        <taxon>Zopfiaceae</taxon>
        <taxon>Zopfia</taxon>
    </lineage>
</organism>
<dbReference type="EMBL" id="ML994640">
    <property type="protein sequence ID" value="KAF2183983.1"/>
    <property type="molecule type" value="Genomic_DNA"/>
</dbReference>
<evidence type="ECO:0000313" key="3">
    <source>
        <dbReference type="Proteomes" id="UP000800200"/>
    </source>
</evidence>
<accession>A0A6A6DY68</accession>
<gene>
    <name evidence="2" type="ORF">K469DRAFT_710361</name>
</gene>
<proteinExistence type="predicted"/>
<sequence>MLLDHLLDCLLSLFSGLRFGFGSGLGCKQGLFFFGLPLSFKLCPDLSSSLRLKFSIQFFLLFRLDEHPLGGFLGLIFGLRKSEYVFFNGSFALYLKSFPLLHMFSLLHSLFQLELLFKALLFCPDSCHLFFALLPFL</sequence>
<keyword evidence="3" id="KW-1185">Reference proteome</keyword>
<feature type="chain" id="PRO_5025553530" evidence="1">
    <location>
        <begin position="23"/>
        <end position="137"/>
    </location>
</feature>
<dbReference type="Proteomes" id="UP000800200">
    <property type="component" value="Unassembled WGS sequence"/>
</dbReference>
<name>A0A6A6DY68_9PEZI</name>
<feature type="signal peptide" evidence="1">
    <location>
        <begin position="1"/>
        <end position="22"/>
    </location>
</feature>
<keyword evidence="1" id="KW-0732">Signal</keyword>
<evidence type="ECO:0000313" key="2">
    <source>
        <dbReference type="EMBL" id="KAF2183983.1"/>
    </source>
</evidence>
<dbReference type="AlphaFoldDB" id="A0A6A6DY68"/>
<evidence type="ECO:0000256" key="1">
    <source>
        <dbReference type="SAM" id="SignalP"/>
    </source>
</evidence>
<reference evidence="2" key="1">
    <citation type="journal article" date="2020" name="Stud. Mycol.">
        <title>101 Dothideomycetes genomes: a test case for predicting lifestyles and emergence of pathogens.</title>
        <authorList>
            <person name="Haridas S."/>
            <person name="Albert R."/>
            <person name="Binder M."/>
            <person name="Bloem J."/>
            <person name="Labutti K."/>
            <person name="Salamov A."/>
            <person name="Andreopoulos B."/>
            <person name="Baker S."/>
            <person name="Barry K."/>
            <person name="Bills G."/>
            <person name="Bluhm B."/>
            <person name="Cannon C."/>
            <person name="Castanera R."/>
            <person name="Culley D."/>
            <person name="Daum C."/>
            <person name="Ezra D."/>
            <person name="Gonzalez J."/>
            <person name="Henrissat B."/>
            <person name="Kuo A."/>
            <person name="Liang C."/>
            <person name="Lipzen A."/>
            <person name="Lutzoni F."/>
            <person name="Magnuson J."/>
            <person name="Mondo S."/>
            <person name="Nolan M."/>
            <person name="Ohm R."/>
            <person name="Pangilinan J."/>
            <person name="Park H.-J."/>
            <person name="Ramirez L."/>
            <person name="Alfaro M."/>
            <person name="Sun H."/>
            <person name="Tritt A."/>
            <person name="Yoshinaga Y."/>
            <person name="Zwiers L.-H."/>
            <person name="Turgeon B."/>
            <person name="Goodwin S."/>
            <person name="Spatafora J."/>
            <person name="Crous P."/>
            <person name="Grigoriev I."/>
        </authorList>
    </citation>
    <scope>NUCLEOTIDE SEQUENCE</scope>
    <source>
        <strain evidence="2">CBS 207.26</strain>
    </source>
</reference>